<evidence type="ECO:0000313" key="3">
    <source>
        <dbReference type="Proteomes" id="UP000640531"/>
    </source>
</evidence>
<dbReference type="SUPFAM" id="SSF110849">
    <property type="entry name" value="ParB/Sulfiredoxin"/>
    <property type="match status" value="1"/>
</dbReference>
<dbReference type="EMBL" id="JACJST010000012">
    <property type="protein sequence ID" value="MBD2569052.1"/>
    <property type="molecule type" value="Genomic_DNA"/>
</dbReference>
<feature type="domain" description="GmrSD restriction endonucleases N-terminal" evidence="1">
    <location>
        <begin position="62"/>
        <end position="200"/>
    </location>
</feature>
<organism evidence="2 3">
    <name type="scientific">Anabaena lutea FACHB-196</name>
    <dbReference type="NCBI Taxonomy" id="2692881"/>
    <lineage>
        <taxon>Bacteria</taxon>
        <taxon>Bacillati</taxon>
        <taxon>Cyanobacteriota</taxon>
        <taxon>Cyanophyceae</taxon>
        <taxon>Nostocales</taxon>
        <taxon>Nostocaceae</taxon>
        <taxon>Anabaena</taxon>
    </lineage>
</organism>
<dbReference type="PANTHER" id="PTHR39639">
    <property type="entry name" value="CHROMOSOME 16, WHOLE GENOME SHOTGUN SEQUENCE"/>
    <property type="match status" value="1"/>
</dbReference>
<dbReference type="Proteomes" id="UP000640531">
    <property type="component" value="Unassembled WGS sequence"/>
</dbReference>
<proteinExistence type="predicted"/>
<accession>A0ABR8FFN3</accession>
<evidence type="ECO:0000259" key="1">
    <source>
        <dbReference type="Pfam" id="PF03235"/>
    </source>
</evidence>
<gene>
    <name evidence="2" type="ORF">H6G59_14330</name>
</gene>
<keyword evidence="3" id="KW-1185">Reference proteome</keyword>
<protein>
    <submittedName>
        <fullName evidence="2">DUF262 domain-containing protein</fullName>
    </submittedName>
</protein>
<sequence length="390" mass="45442">MQLLAPTEEMMWEKTPSPNHITMSDQEINDKYEKGEQRILTEMNREKLPAFIDALKKPGYMDIQPFYQRRKRWDQGKKSRLIESFLSNIPVPPIILYERDFNVYEVMDGQQRITALEEFYDNHLKLKGLELWPELNGRTYKELPAKIKAGIDRRSISTIVLITESTSSPEDALFLKQLAFARINTGGVELSRQEIRNCSFYGQFNQLLLELAANPIFTAAWNIPIHDDEELQENNLYKKMEDAELVLRFFALRNTDKFSRGMQGFLDLYMMKSLSFSDEDIEFLKNIFLQTINLAHQIYGENLFKPFDPQSDTWTNEARKAYYDAVMVGFSRHLADVDILLKRKPRVIEKTKILFREDKSKLFTGGGKTKADIQNGISLFDDMLSQVIAE</sequence>
<evidence type="ECO:0000313" key="2">
    <source>
        <dbReference type="EMBL" id="MBD2569052.1"/>
    </source>
</evidence>
<dbReference type="InterPro" id="IPR036086">
    <property type="entry name" value="ParB/Sulfiredoxin_sf"/>
</dbReference>
<name>A0ABR8FFN3_9NOST</name>
<dbReference type="RefSeq" id="WP_190715502.1">
    <property type="nucleotide sequence ID" value="NZ_JACJST010000012.1"/>
</dbReference>
<dbReference type="PANTHER" id="PTHR39639:SF1">
    <property type="entry name" value="DUF262 DOMAIN-CONTAINING PROTEIN"/>
    <property type="match status" value="1"/>
</dbReference>
<dbReference type="Pfam" id="PF03235">
    <property type="entry name" value="GmrSD_N"/>
    <property type="match status" value="1"/>
</dbReference>
<dbReference type="InterPro" id="IPR004919">
    <property type="entry name" value="GmrSD_N"/>
</dbReference>
<reference evidence="2 3" key="1">
    <citation type="journal article" date="2020" name="ISME J.">
        <title>Comparative genomics reveals insights into cyanobacterial evolution and habitat adaptation.</title>
        <authorList>
            <person name="Chen M.Y."/>
            <person name="Teng W.K."/>
            <person name="Zhao L."/>
            <person name="Hu C.X."/>
            <person name="Zhou Y.K."/>
            <person name="Han B.P."/>
            <person name="Song L.R."/>
            <person name="Shu W.S."/>
        </authorList>
    </citation>
    <scope>NUCLEOTIDE SEQUENCE [LARGE SCALE GENOMIC DNA]</scope>
    <source>
        <strain evidence="2 3">FACHB-196</strain>
    </source>
</reference>
<comment type="caution">
    <text evidence="2">The sequence shown here is derived from an EMBL/GenBank/DDBJ whole genome shotgun (WGS) entry which is preliminary data.</text>
</comment>